<evidence type="ECO:0000313" key="10">
    <source>
        <dbReference type="Proteomes" id="UP001523369"/>
    </source>
</evidence>
<feature type="domain" description="Major facilitator superfamily (MFS) profile" evidence="8">
    <location>
        <begin position="1"/>
        <end position="410"/>
    </location>
</feature>
<feature type="transmembrane region" description="Helical" evidence="7">
    <location>
        <begin position="178"/>
        <end position="198"/>
    </location>
</feature>
<sequence>MSVATDPPAVEPLPPLRRNRDFRLLWLGAGAALLGARASAVAYPLLMIWEHGSPGAAGLVAAAALLPNLLVQLPAGVLVDRWDRRRIMITCDVIGLVTMLSVVAALLAGHLWLWHLMIAAFVEGSAGILYRLSERAAVRHVVPAAQLPAALSHNEARGQAAGLAGQPVGSGLIALIRWGPFAFAAVAHAVSLVTLLFIRRRFQADRARGDRSIRRELAEGVRWVWKQRFMRTAVGVLAASNLLFQVISLSMLLILKEGGSSPAAVGIIGLLSGGGGVLGAMTGSWLIRRLSPVRLLAGALALWGLLTAPMAVTDHPVAIGGLFAAMSFAGALLNVAATVYQVQITPDELQGRVTSVFAVIGSGMNSAGAALGGVLLVALGVTTTVLGVAAAMAVLAIGALLSPAIRAGSRELVEANAAMDGR</sequence>
<dbReference type="PANTHER" id="PTHR23513">
    <property type="entry name" value="INTEGRAL MEMBRANE EFFLUX PROTEIN-RELATED"/>
    <property type="match status" value="1"/>
</dbReference>
<dbReference type="Proteomes" id="UP001523369">
    <property type="component" value="Unassembled WGS sequence"/>
</dbReference>
<feature type="transmembrane region" description="Helical" evidence="7">
    <location>
        <begin position="318"/>
        <end position="342"/>
    </location>
</feature>
<feature type="transmembrane region" description="Helical" evidence="7">
    <location>
        <begin position="232"/>
        <end position="255"/>
    </location>
</feature>
<evidence type="ECO:0000256" key="1">
    <source>
        <dbReference type="ARBA" id="ARBA00004651"/>
    </source>
</evidence>
<dbReference type="CDD" id="cd06173">
    <property type="entry name" value="MFS_MefA_like"/>
    <property type="match status" value="1"/>
</dbReference>
<dbReference type="InterPro" id="IPR020846">
    <property type="entry name" value="MFS_dom"/>
</dbReference>
<evidence type="ECO:0000256" key="6">
    <source>
        <dbReference type="ARBA" id="ARBA00023136"/>
    </source>
</evidence>
<dbReference type="InterPro" id="IPR010290">
    <property type="entry name" value="TM_effector"/>
</dbReference>
<feature type="transmembrane region" description="Helical" evidence="7">
    <location>
        <begin position="385"/>
        <end position="405"/>
    </location>
</feature>
<evidence type="ECO:0000256" key="4">
    <source>
        <dbReference type="ARBA" id="ARBA00022692"/>
    </source>
</evidence>
<evidence type="ECO:0000313" key="9">
    <source>
        <dbReference type="EMBL" id="MCO8273922.1"/>
    </source>
</evidence>
<dbReference type="Pfam" id="PF05977">
    <property type="entry name" value="MFS_3"/>
    <property type="match status" value="1"/>
</dbReference>
<feature type="transmembrane region" description="Helical" evidence="7">
    <location>
        <begin position="293"/>
        <end position="312"/>
    </location>
</feature>
<feature type="transmembrane region" description="Helical" evidence="7">
    <location>
        <begin position="24"/>
        <end position="49"/>
    </location>
</feature>
<dbReference type="RefSeq" id="WP_253240001.1">
    <property type="nucleotide sequence ID" value="NZ_JAMYJR010000028.1"/>
</dbReference>
<dbReference type="PANTHER" id="PTHR23513:SF6">
    <property type="entry name" value="MAJOR FACILITATOR SUPERFAMILY ASSOCIATED DOMAIN-CONTAINING PROTEIN"/>
    <property type="match status" value="1"/>
</dbReference>
<dbReference type="InterPro" id="IPR036259">
    <property type="entry name" value="MFS_trans_sf"/>
</dbReference>
<gene>
    <name evidence="9" type="ORF">M1L60_25315</name>
</gene>
<dbReference type="PROSITE" id="PS50850">
    <property type="entry name" value="MFS"/>
    <property type="match status" value="1"/>
</dbReference>
<name>A0ABT1DSW1_9ACTN</name>
<evidence type="ECO:0000256" key="3">
    <source>
        <dbReference type="ARBA" id="ARBA00022475"/>
    </source>
</evidence>
<keyword evidence="10" id="KW-1185">Reference proteome</keyword>
<dbReference type="Gene3D" id="1.20.1250.20">
    <property type="entry name" value="MFS general substrate transporter like domains"/>
    <property type="match status" value="1"/>
</dbReference>
<protein>
    <submittedName>
        <fullName evidence="9">MFS transporter</fullName>
    </submittedName>
</protein>
<keyword evidence="6 7" id="KW-0472">Membrane</keyword>
<feature type="transmembrane region" description="Helical" evidence="7">
    <location>
        <begin position="261"/>
        <end position="281"/>
    </location>
</feature>
<keyword evidence="4 7" id="KW-0812">Transmembrane</keyword>
<dbReference type="EMBL" id="JAMYJR010000028">
    <property type="protein sequence ID" value="MCO8273922.1"/>
    <property type="molecule type" value="Genomic_DNA"/>
</dbReference>
<keyword evidence="5 7" id="KW-1133">Transmembrane helix</keyword>
<comment type="subcellular location">
    <subcellularLocation>
        <location evidence="1">Cell membrane</location>
        <topology evidence="1">Multi-pass membrane protein</topology>
    </subcellularLocation>
</comment>
<evidence type="ECO:0000256" key="5">
    <source>
        <dbReference type="ARBA" id="ARBA00022989"/>
    </source>
</evidence>
<evidence type="ECO:0000256" key="2">
    <source>
        <dbReference type="ARBA" id="ARBA00022448"/>
    </source>
</evidence>
<evidence type="ECO:0000259" key="8">
    <source>
        <dbReference type="PROSITE" id="PS50850"/>
    </source>
</evidence>
<organism evidence="9 10">
    <name type="scientific">Paractinoplanes aksuensis</name>
    <dbReference type="NCBI Taxonomy" id="2939490"/>
    <lineage>
        <taxon>Bacteria</taxon>
        <taxon>Bacillati</taxon>
        <taxon>Actinomycetota</taxon>
        <taxon>Actinomycetes</taxon>
        <taxon>Micromonosporales</taxon>
        <taxon>Micromonosporaceae</taxon>
        <taxon>Paractinoplanes</taxon>
    </lineage>
</organism>
<feature type="transmembrane region" description="Helical" evidence="7">
    <location>
        <begin position="91"/>
        <end position="113"/>
    </location>
</feature>
<accession>A0ABT1DSW1</accession>
<reference evidence="9 10" key="1">
    <citation type="submission" date="2022-06" db="EMBL/GenBank/DDBJ databases">
        <title>New Species of the Genus Actinoplanes, ActinopZanes ferrugineus.</title>
        <authorList>
            <person name="Ding P."/>
        </authorList>
    </citation>
    <scope>NUCLEOTIDE SEQUENCE [LARGE SCALE GENOMIC DNA]</scope>
    <source>
        <strain evidence="9 10">TRM88003</strain>
    </source>
</reference>
<proteinExistence type="predicted"/>
<evidence type="ECO:0000256" key="7">
    <source>
        <dbReference type="SAM" id="Phobius"/>
    </source>
</evidence>
<feature type="transmembrane region" description="Helical" evidence="7">
    <location>
        <begin position="354"/>
        <end position="379"/>
    </location>
</feature>
<feature type="transmembrane region" description="Helical" evidence="7">
    <location>
        <begin position="55"/>
        <end position="79"/>
    </location>
</feature>
<dbReference type="SUPFAM" id="SSF103473">
    <property type="entry name" value="MFS general substrate transporter"/>
    <property type="match status" value="1"/>
</dbReference>
<keyword evidence="3" id="KW-1003">Cell membrane</keyword>
<keyword evidence="2" id="KW-0813">Transport</keyword>
<comment type="caution">
    <text evidence="9">The sequence shown here is derived from an EMBL/GenBank/DDBJ whole genome shotgun (WGS) entry which is preliminary data.</text>
</comment>